<feature type="signal peptide" evidence="3">
    <location>
        <begin position="1"/>
        <end position="19"/>
    </location>
</feature>
<dbReference type="Proteomes" id="UP000579812">
    <property type="component" value="Unassembled WGS sequence"/>
</dbReference>
<keyword evidence="2" id="KW-1133">Transmembrane helix</keyword>
<name>A0A7J6BRD9_9TELE</name>
<feature type="region of interest" description="Disordered" evidence="1">
    <location>
        <begin position="474"/>
        <end position="507"/>
    </location>
</feature>
<organism evidence="5 6">
    <name type="scientific">Onychostoma macrolepis</name>
    <dbReference type="NCBI Taxonomy" id="369639"/>
    <lineage>
        <taxon>Eukaryota</taxon>
        <taxon>Metazoa</taxon>
        <taxon>Chordata</taxon>
        <taxon>Craniata</taxon>
        <taxon>Vertebrata</taxon>
        <taxon>Euteleostomi</taxon>
        <taxon>Actinopterygii</taxon>
        <taxon>Neopterygii</taxon>
        <taxon>Teleostei</taxon>
        <taxon>Ostariophysi</taxon>
        <taxon>Cypriniformes</taxon>
        <taxon>Cyprinidae</taxon>
        <taxon>Acrossocheilinae</taxon>
        <taxon>Onychostoma</taxon>
    </lineage>
</organism>
<dbReference type="PROSITE" id="PS50835">
    <property type="entry name" value="IG_LIKE"/>
    <property type="match status" value="1"/>
</dbReference>
<dbReference type="SUPFAM" id="SSF48726">
    <property type="entry name" value="Immunoglobulin"/>
    <property type="match status" value="4"/>
</dbReference>
<dbReference type="SMART" id="SM00409">
    <property type="entry name" value="IG"/>
    <property type="match status" value="4"/>
</dbReference>
<evidence type="ECO:0000256" key="2">
    <source>
        <dbReference type="SAM" id="Phobius"/>
    </source>
</evidence>
<dbReference type="AlphaFoldDB" id="A0A7J6BRD9"/>
<sequence length="507" mass="56628">MKSALTIALFPLFAIGVFADGKETSDVELESVMEGDSVTLKSGVTKIQTDDGIEWRFSGSRIAKISSGSSEIWVKPDGPFKDRLQLDKQTGDLKISNIRTTDSGQYKLKISSTRGSPETEFTVKVVSADGVKTVSVEVTVLEGDSVTLRPDLTEIQRDDVIQWRFGQQKSPVADINRFLTSYSPDERFRDRLKLDNQTGSLTITNIIATDSGLYEAEISNSTSSRYTVHHTQSFTVTVSADVESVSVLEGDSVTLRTGLTEIQRDDQILWKFGDQDKLIADLNETWRNIDLNSQTRNLTISNIRRGQSGHYKVEIITRRMILHRKYRITIGQMKSVSGTEGESVTLQTVTEIQNDDLIHWMFGDNVIAEIHKADRRFYTSDVPDERFSGRLKLDRQTGSLIIMNTRTTHSGEYQLKISSSRRTINRRITVTVSDPGLSRGAVAGIVGGVVVLVAAAVVAGLVKHYRSKISELERRREENGQNLKKQETDDPAGHPMIINESIQFDHL</sequence>
<feature type="compositionally biased region" description="Basic and acidic residues" evidence="1">
    <location>
        <begin position="474"/>
        <end position="492"/>
    </location>
</feature>
<dbReference type="InterPro" id="IPR007110">
    <property type="entry name" value="Ig-like_dom"/>
</dbReference>
<keyword evidence="6" id="KW-1185">Reference proteome</keyword>
<protein>
    <recommendedName>
        <fullName evidence="4">Ig-like domain-containing protein</fullName>
    </recommendedName>
</protein>
<reference evidence="5 6" key="1">
    <citation type="submission" date="2020-04" db="EMBL/GenBank/DDBJ databases">
        <title>Chromosome-level genome assembly of a cyprinid fish Onychostoma macrolepis by integration of Nanopore Sequencing, Bionano and Hi-C technology.</title>
        <authorList>
            <person name="Wang D."/>
        </authorList>
    </citation>
    <scope>NUCLEOTIDE SEQUENCE [LARGE SCALE GENOMIC DNA]</scope>
    <source>
        <strain evidence="5">SWU-2019</strain>
        <tissue evidence="5">Muscle</tissue>
    </source>
</reference>
<dbReference type="InterPro" id="IPR036179">
    <property type="entry name" value="Ig-like_dom_sf"/>
</dbReference>
<dbReference type="PANTHER" id="PTHR21063">
    <property type="entry name" value="LFA-3"/>
    <property type="match status" value="1"/>
</dbReference>
<gene>
    <name evidence="5" type="ORF">G5714_021289</name>
</gene>
<dbReference type="Pfam" id="PF07686">
    <property type="entry name" value="V-set"/>
    <property type="match status" value="2"/>
</dbReference>
<dbReference type="InterPro" id="IPR013106">
    <property type="entry name" value="Ig_V-set"/>
</dbReference>
<feature type="domain" description="Ig-like" evidence="4">
    <location>
        <begin position="11"/>
        <end position="124"/>
    </location>
</feature>
<keyword evidence="3" id="KW-0732">Signal</keyword>
<proteinExistence type="predicted"/>
<evidence type="ECO:0000313" key="5">
    <source>
        <dbReference type="EMBL" id="KAF4097281.1"/>
    </source>
</evidence>
<evidence type="ECO:0000313" key="6">
    <source>
        <dbReference type="Proteomes" id="UP000579812"/>
    </source>
</evidence>
<dbReference type="InterPro" id="IPR003599">
    <property type="entry name" value="Ig_sub"/>
</dbReference>
<dbReference type="PANTHER" id="PTHR21063:SF4">
    <property type="entry name" value="CD48 ANTIGEN-RELATED"/>
    <property type="match status" value="1"/>
</dbReference>
<evidence type="ECO:0000256" key="3">
    <source>
        <dbReference type="SAM" id="SignalP"/>
    </source>
</evidence>
<dbReference type="EMBL" id="JAAMOB010000022">
    <property type="protein sequence ID" value="KAF4097281.1"/>
    <property type="molecule type" value="Genomic_DNA"/>
</dbReference>
<feature type="transmembrane region" description="Helical" evidence="2">
    <location>
        <begin position="441"/>
        <end position="462"/>
    </location>
</feature>
<evidence type="ECO:0000259" key="4">
    <source>
        <dbReference type="PROSITE" id="PS50835"/>
    </source>
</evidence>
<comment type="caution">
    <text evidence="5">The sequence shown here is derived from an EMBL/GenBank/DDBJ whole genome shotgun (WGS) entry which is preliminary data.</text>
</comment>
<keyword evidence="2" id="KW-0812">Transmembrane</keyword>
<evidence type="ECO:0000256" key="1">
    <source>
        <dbReference type="SAM" id="MobiDB-lite"/>
    </source>
</evidence>
<accession>A0A7J6BRD9</accession>
<dbReference type="Gene3D" id="2.60.40.10">
    <property type="entry name" value="Immunoglobulins"/>
    <property type="match status" value="4"/>
</dbReference>
<feature type="chain" id="PRO_5029910834" description="Ig-like domain-containing protein" evidence="3">
    <location>
        <begin position="20"/>
        <end position="507"/>
    </location>
</feature>
<dbReference type="InterPro" id="IPR013783">
    <property type="entry name" value="Ig-like_fold"/>
</dbReference>
<keyword evidence="2" id="KW-0472">Membrane</keyword>